<keyword evidence="1" id="KW-1185">Reference proteome</keyword>
<accession>A0A1I8G331</accession>
<dbReference type="AlphaFoldDB" id="A0A1I8G331"/>
<dbReference type="STRING" id="282301.A0A1I8G331"/>
<sequence length="199" mass="21373">MSDNFPESLDVLTDFINGLNSGKYRIATDGHTSPFIVIDNFGKIINGKYYAEWVFRFDMPHKGCNYSHLNINSKMFGFPDPHTPIPDWMVNNGKMFGEGAKKAGKLFYVIGLVADAVNIGKNVVQDYRQNGFKSALATGMKTAVPIVATRLTGVTGSSAGAAVGTFILPGVGTVVGSYAGTILTTLATDFGVHWLVGKL</sequence>
<dbReference type="PANTHER" id="PTHR21525">
    <property type="entry name" value="MOTILE SPERM PROTEIN"/>
    <property type="match status" value="1"/>
</dbReference>
<proteinExistence type="predicted"/>
<organism evidence="1 2">
    <name type="scientific">Macrostomum lignano</name>
    <dbReference type="NCBI Taxonomy" id="282301"/>
    <lineage>
        <taxon>Eukaryota</taxon>
        <taxon>Metazoa</taxon>
        <taxon>Spiralia</taxon>
        <taxon>Lophotrochozoa</taxon>
        <taxon>Platyhelminthes</taxon>
        <taxon>Rhabditophora</taxon>
        <taxon>Macrostomorpha</taxon>
        <taxon>Macrostomida</taxon>
        <taxon>Macrostomidae</taxon>
        <taxon>Macrostomum</taxon>
    </lineage>
</organism>
<dbReference type="Proteomes" id="UP000095280">
    <property type="component" value="Unplaced"/>
</dbReference>
<name>A0A1I8G331_9PLAT</name>
<evidence type="ECO:0000313" key="2">
    <source>
        <dbReference type="WBParaSite" id="maker-uti_cns_0000760-snap-gene-0.2-mRNA-1"/>
    </source>
</evidence>
<reference evidence="2" key="1">
    <citation type="submission" date="2016-11" db="UniProtKB">
        <authorList>
            <consortium name="WormBaseParasite"/>
        </authorList>
    </citation>
    <scope>IDENTIFICATION</scope>
</reference>
<dbReference type="WBParaSite" id="maker-uti_cns_0000760-snap-gene-0.2-mRNA-1">
    <property type="protein sequence ID" value="maker-uti_cns_0000760-snap-gene-0.2-mRNA-1"/>
    <property type="gene ID" value="maker-uti_cns_0000760-snap-gene-0.2"/>
</dbReference>
<dbReference type="PANTHER" id="PTHR21525:SF9">
    <property type="entry name" value="CHANNEL_COLICIN DOMAIN-CONTAINING PROTEIN"/>
    <property type="match status" value="1"/>
</dbReference>
<dbReference type="OrthoDB" id="5870415at2759"/>
<protein>
    <submittedName>
        <fullName evidence="2">LRAT domain-containing protein</fullName>
    </submittedName>
</protein>
<evidence type="ECO:0000313" key="1">
    <source>
        <dbReference type="Proteomes" id="UP000095280"/>
    </source>
</evidence>